<dbReference type="GO" id="GO:0010181">
    <property type="term" value="F:FMN binding"/>
    <property type="evidence" value="ECO:0007669"/>
    <property type="project" value="InterPro"/>
</dbReference>
<dbReference type="CDD" id="cd02933">
    <property type="entry name" value="OYE_like_FMN"/>
    <property type="match status" value="1"/>
</dbReference>
<comment type="similarity">
    <text evidence="2">Belongs to the NADH:flavin oxidoreductase/NADH oxidase family.</text>
</comment>
<dbReference type="GO" id="GO:0005829">
    <property type="term" value="C:cytosol"/>
    <property type="evidence" value="ECO:0007669"/>
    <property type="project" value="UniProtKB-ARBA"/>
</dbReference>
<dbReference type="PATRIC" id="fig|423471.3.peg.905"/>
<keyword evidence="3" id="KW-0560">Oxidoreductase</keyword>
<dbReference type="GeneID" id="88764851"/>
<dbReference type="RefSeq" id="WP_007309495.1">
    <property type="nucleotide sequence ID" value="NZ_AESD01000158.1"/>
</dbReference>
<evidence type="ECO:0000256" key="3">
    <source>
        <dbReference type="ARBA" id="ARBA00023002"/>
    </source>
</evidence>
<dbReference type="FunFam" id="3.20.20.70:FF:000059">
    <property type="entry name" value="N-ethylmaleimide reductase, FMN-linked"/>
    <property type="match status" value="1"/>
</dbReference>
<dbReference type="AlphaFoldDB" id="G5J0E5"/>
<reference evidence="5 6" key="1">
    <citation type="journal article" date="2011" name="Front. Microbiol.">
        <title>Two Strains of Crocosphaera watsonii with Highly Conserved Genomes are Distinguished by Strain-Specific Features.</title>
        <authorList>
            <person name="Bench S.R."/>
            <person name="Ilikchyan I.N."/>
            <person name="Tripp H.J."/>
            <person name="Zehr J.P."/>
        </authorList>
    </citation>
    <scope>NUCLEOTIDE SEQUENCE [LARGE SCALE GENOMIC DNA]</scope>
    <source>
        <strain evidence="5 6">WH 0003</strain>
    </source>
</reference>
<comment type="caution">
    <text evidence="5">The sequence shown here is derived from an EMBL/GenBank/DDBJ whole genome shotgun (WGS) entry which is preliminary data.</text>
</comment>
<organism evidence="5 6">
    <name type="scientific">Crocosphaera watsonii WH 0003</name>
    <dbReference type="NCBI Taxonomy" id="423471"/>
    <lineage>
        <taxon>Bacteria</taxon>
        <taxon>Bacillati</taxon>
        <taxon>Cyanobacteriota</taxon>
        <taxon>Cyanophyceae</taxon>
        <taxon>Oscillatoriophycideae</taxon>
        <taxon>Chroococcales</taxon>
        <taxon>Aphanothecaceae</taxon>
        <taxon>Crocosphaera</taxon>
    </lineage>
</organism>
<gene>
    <name evidence="5" type="ORF">CWATWH0003_0981</name>
</gene>
<dbReference type="GO" id="GO:0016628">
    <property type="term" value="F:oxidoreductase activity, acting on the CH-CH group of donors, NAD or NADP as acceptor"/>
    <property type="evidence" value="ECO:0007669"/>
    <property type="project" value="UniProtKB-ARBA"/>
</dbReference>
<dbReference type="Proteomes" id="UP000003477">
    <property type="component" value="Unassembled WGS sequence"/>
</dbReference>
<evidence type="ECO:0000256" key="1">
    <source>
        <dbReference type="ARBA" id="ARBA00001917"/>
    </source>
</evidence>
<dbReference type="InterPro" id="IPR001155">
    <property type="entry name" value="OxRdtase_FMN_N"/>
</dbReference>
<sequence length="368" mass="41222">MSKSPTLLSPCQVGNITLKNRVVMAPLTRSRAGEERMPNDLMKQYYSQRKSAGLIISEATVISPQGCGWLNSPGIYSDAQMKAWQPITQALHETETPIFLQLWHCGRASHSSFQENNQLPVSASAVKPNGDYIHTPIGKQSYETPRALETEEIPPIVEDYRLAAERAKDAGFDGVEIHAANGYLIDQFLQSKTNQRTDKYGGSIENRYRFLKEIIEAVLTVFSAGQIGVRLSPNGVFNDMGCPEYRELFIYVAQQLNSYNLAYLHLLDGLGFGFHELGDPMTLAEFRTVFDGVLMGNCGYTQESAEETIKTGNADLIAFGRPFISNPDLVERFSNDWPLNPPADMNIWYSFEPEGYVDFPTYEESKKS</sequence>
<evidence type="ECO:0000259" key="4">
    <source>
        <dbReference type="Pfam" id="PF00724"/>
    </source>
</evidence>
<dbReference type="InterPro" id="IPR045247">
    <property type="entry name" value="Oye-like"/>
</dbReference>
<dbReference type="EMBL" id="AESD01000158">
    <property type="protein sequence ID" value="EHJ14342.1"/>
    <property type="molecule type" value="Genomic_DNA"/>
</dbReference>
<protein>
    <submittedName>
        <fullName evidence="5">Xenobiotic reductase B</fullName>
    </submittedName>
</protein>
<accession>G5J0E5</accession>
<comment type="cofactor">
    <cofactor evidence="1">
        <name>FMN</name>
        <dbReference type="ChEBI" id="CHEBI:58210"/>
    </cofactor>
</comment>
<feature type="domain" description="NADH:flavin oxidoreductase/NADH oxidase N-terminal" evidence="4">
    <location>
        <begin position="7"/>
        <end position="339"/>
    </location>
</feature>
<dbReference type="PANTHER" id="PTHR22893">
    <property type="entry name" value="NADH OXIDOREDUCTASE-RELATED"/>
    <property type="match status" value="1"/>
</dbReference>
<dbReference type="Gene3D" id="3.20.20.70">
    <property type="entry name" value="Aldolase class I"/>
    <property type="match status" value="1"/>
</dbReference>
<proteinExistence type="inferred from homology"/>
<evidence type="ECO:0000313" key="5">
    <source>
        <dbReference type="EMBL" id="EHJ14342.1"/>
    </source>
</evidence>
<evidence type="ECO:0000313" key="6">
    <source>
        <dbReference type="Proteomes" id="UP000003477"/>
    </source>
</evidence>
<name>G5J0E5_CROWT</name>
<evidence type="ECO:0000256" key="2">
    <source>
        <dbReference type="ARBA" id="ARBA00005979"/>
    </source>
</evidence>
<dbReference type="Pfam" id="PF00724">
    <property type="entry name" value="Oxidored_FMN"/>
    <property type="match status" value="1"/>
</dbReference>
<dbReference type="SUPFAM" id="SSF51395">
    <property type="entry name" value="FMN-linked oxidoreductases"/>
    <property type="match status" value="1"/>
</dbReference>
<dbReference type="PANTHER" id="PTHR22893:SF91">
    <property type="entry name" value="NADPH DEHYDROGENASE 2-RELATED"/>
    <property type="match status" value="1"/>
</dbReference>
<dbReference type="InterPro" id="IPR013785">
    <property type="entry name" value="Aldolase_TIM"/>
</dbReference>